<dbReference type="Proteomes" id="UP000070544">
    <property type="component" value="Unassembled WGS sequence"/>
</dbReference>
<feature type="region of interest" description="Disordered" evidence="1">
    <location>
        <begin position="29"/>
        <end position="48"/>
    </location>
</feature>
<proteinExistence type="predicted"/>
<organism evidence="3 4">
    <name type="scientific">Gonapodya prolifera (strain JEL478)</name>
    <name type="common">Monoblepharis prolifera</name>
    <dbReference type="NCBI Taxonomy" id="1344416"/>
    <lineage>
        <taxon>Eukaryota</taxon>
        <taxon>Fungi</taxon>
        <taxon>Fungi incertae sedis</taxon>
        <taxon>Chytridiomycota</taxon>
        <taxon>Chytridiomycota incertae sedis</taxon>
        <taxon>Monoblepharidomycetes</taxon>
        <taxon>Monoblepharidales</taxon>
        <taxon>Gonapodyaceae</taxon>
        <taxon>Gonapodya</taxon>
    </lineage>
</organism>
<feature type="compositionally biased region" description="Basic and acidic residues" evidence="1">
    <location>
        <begin position="37"/>
        <end position="48"/>
    </location>
</feature>
<dbReference type="Pfam" id="PF20789">
    <property type="entry name" value="4HBT_3C"/>
    <property type="match status" value="1"/>
</dbReference>
<dbReference type="EMBL" id="KQ965740">
    <property type="protein sequence ID" value="KXS19042.1"/>
    <property type="molecule type" value="Genomic_DNA"/>
</dbReference>
<dbReference type="InterPro" id="IPR042171">
    <property type="entry name" value="Acyl-CoA_hotdog"/>
</dbReference>
<evidence type="ECO:0000313" key="3">
    <source>
        <dbReference type="EMBL" id="KXS19042.1"/>
    </source>
</evidence>
<keyword evidence="4" id="KW-1185">Reference proteome</keyword>
<dbReference type="InterPro" id="IPR049450">
    <property type="entry name" value="ACOT8-like_C"/>
</dbReference>
<evidence type="ECO:0000256" key="1">
    <source>
        <dbReference type="SAM" id="MobiDB-lite"/>
    </source>
</evidence>
<dbReference type="OrthoDB" id="10453886at2759"/>
<sequence>MGRARGAAEPPFSALRDFRISTTHTKQVEDMVTADETSGHRGSSDLSERQRRFDFPSYVWGGFRTPRKLDTIALIWLLDAIVPLNLALALSPASPSHLVGWSTLSYSIHFFNAGHDNGTHAIVDAALTWTHAGQAELVVTAWNREGKILAVGKQLGVLAAREKAGGVSSRAKAATRL</sequence>
<dbReference type="Gene3D" id="2.40.160.210">
    <property type="entry name" value="Acyl-CoA thioesterase, double hotdog domain"/>
    <property type="match status" value="1"/>
</dbReference>
<evidence type="ECO:0000313" key="4">
    <source>
        <dbReference type="Proteomes" id="UP000070544"/>
    </source>
</evidence>
<name>A0A139AQP7_GONPJ</name>
<dbReference type="SUPFAM" id="SSF54637">
    <property type="entry name" value="Thioesterase/thiol ester dehydrase-isomerase"/>
    <property type="match status" value="1"/>
</dbReference>
<accession>A0A139AQP7</accession>
<gene>
    <name evidence="3" type="ORF">M427DRAFT_67595</name>
</gene>
<feature type="domain" description="Acyl-CoA thioesterase-like C-terminal" evidence="2">
    <location>
        <begin position="57"/>
        <end position="157"/>
    </location>
</feature>
<dbReference type="InterPro" id="IPR029069">
    <property type="entry name" value="HotDog_dom_sf"/>
</dbReference>
<dbReference type="AlphaFoldDB" id="A0A139AQP7"/>
<protein>
    <recommendedName>
        <fullName evidence="2">Acyl-CoA thioesterase-like C-terminal domain-containing protein</fullName>
    </recommendedName>
</protein>
<reference evidence="3 4" key="1">
    <citation type="journal article" date="2015" name="Genome Biol. Evol.">
        <title>Phylogenomic analyses indicate that early fungi evolved digesting cell walls of algal ancestors of land plants.</title>
        <authorList>
            <person name="Chang Y."/>
            <person name="Wang S."/>
            <person name="Sekimoto S."/>
            <person name="Aerts A.L."/>
            <person name="Choi C."/>
            <person name="Clum A."/>
            <person name="LaButti K.M."/>
            <person name="Lindquist E.A."/>
            <person name="Yee Ngan C."/>
            <person name="Ohm R.A."/>
            <person name="Salamov A.A."/>
            <person name="Grigoriev I.V."/>
            <person name="Spatafora J.W."/>
            <person name="Berbee M.L."/>
        </authorList>
    </citation>
    <scope>NUCLEOTIDE SEQUENCE [LARGE SCALE GENOMIC DNA]</scope>
    <source>
        <strain evidence="3 4">JEL478</strain>
    </source>
</reference>
<evidence type="ECO:0000259" key="2">
    <source>
        <dbReference type="Pfam" id="PF20789"/>
    </source>
</evidence>